<gene>
    <name evidence="4" type="ORF">BDA99DRAFT_555830</name>
</gene>
<comment type="caution">
    <text evidence="4">The sequence shown here is derived from an EMBL/GenBank/DDBJ whole genome shotgun (WGS) entry which is preliminary data.</text>
</comment>
<evidence type="ECO:0000259" key="2">
    <source>
        <dbReference type="Pfam" id="PF00723"/>
    </source>
</evidence>
<dbReference type="EMBL" id="JAIXMP010000004">
    <property type="protein sequence ID" value="KAI9274392.1"/>
    <property type="molecule type" value="Genomic_DNA"/>
</dbReference>
<keyword evidence="5" id="KW-1185">Reference proteome</keyword>
<dbReference type="PANTHER" id="PTHR31616">
    <property type="entry name" value="TREHALASE"/>
    <property type="match status" value="1"/>
</dbReference>
<accession>A0AAD5K8E8</accession>
<dbReference type="Pfam" id="PF00723">
    <property type="entry name" value="Glyco_hydro_15"/>
    <property type="match status" value="1"/>
</dbReference>
<keyword evidence="4" id="KW-0378">Hydrolase</keyword>
<evidence type="ECO:0000313" key="5">
    <source>
        <dbReference type="Proteomes" id="UP001209540"/>
    </source>
</evidence>
<sequence length="717" mass="81653">MASSSESGSGGMRYAADARQQPVGLEDKGGAEWHKDMEDVFCNVRTRGYLPIENYGIIGNLHTTATCGTDGSIDFCCYPEFDSPSIFARILDKDKGGHFSIAPETHVSNKQQYMPKSNILATRFLSDEGVAQVIDYMHRPERGQRLSSKPLLPWIIRRVQIVRGSVKLKMECYPAFNYAMDSHTTELVPISQPISSSHLGRAAKHYPEDDEKFITSPDRIEFKSDKLTMDLRYIIKIGDQPTPDLKVHIDHNVCETKGHKGPGVYAEFEMHEGQEAYFIFREVPKATKSGVHNAMDPPLTLSLMAALFRQTSLYWLKWIDQIKYRGRWREHVMRSAMTLKLLTYEPTGAVVAAPTFGIPEAIGGARNWDYRFLWVRDSAFTVYAFLRLGFTEEAAKFMQFVEERCADLNPDGSLNIMYSIRGEKELEEIELNHLDGYRSSRPVRIGNGAYDHLQLDIYGELLDGIYLYNKYGAPVSYEMWLAVRKLVNYVCANYAQPDMSIWEVRGKKQNFTYSRVMCWVAIDRALRLADKRMFPCPDRDKWYRVRDEIYEEIQTKCWNPELKMFTQSVESPDAVDASCLIMPLVFFSSPVDPRMLSTIERILLPPEKGGLLANNLVFRYNFLTTDDGLGGLEGAFSMCTFWLVEALARAGKYDRKYLNQAVLMFEEMMSYANHLGLYSEEVARSGELLGNVPQAFSHLAFISAAFNLDRTLGSSSS</sequence>
<reference evidence="4" key="1">
    <citation type="journal article" date="2022" name="IScience">
        <title>Evolution of zygomycete secretomes and the origins of terrestrial fungal ecologies.</title>
        <authorList>
            <person name="Chang Y."/>
            <person name="Wang Y."/>
            <person name="Mondo S."/>
            <person name="Ahrendt S."/>
            <person name="Andreopoulos W."/>
            <person name="Barry K."/>
            <person name="Beard J."/>
            <person name="Benny G.L."/>
            <person name="Blankenship S."/>
            <person name="Bonito G."/>
            <person name="Cuomo C."/>
            <person name="Desiro A."/>
            <person name="Gervers K.A."/>
            <person name="Hundley H."/>
            <person name="Kuo A."/>
            <person name="LaButti K."/>
            <person name="Lang B.F."/>
            <person name="Lipzen A."/>
            <person name="O'Donnell K."/>
            <person name="Pangilinan J."/>
            <person name="Reynolds N."/>
            <person name="Sandor L."/>
            <person name="Smith M.E."/>
            <person name="Tsang A."/>
            <person name="Grigoriev I.V."/>
            <person name="Stajich J.E."/>
            <person name="Spatafora J.W."/>
        </authorList>
    </citation>
    <scope>NUCLEOTIDE SEQUENCE</scope>
    <source>
        <strain evidence="4">RSA 2281</strain>
    </source>
</reference>
<dbReference type="InterPro" id="IPR008928">
    <property type="entry name" value="6-hairpin_glycosidase_sf"/>
</dbReference>
<dbReference type="GO" id="GO:0005975">
    <property type="term" value="P:carbohydrate metabolic process"/>
    <property type="evidence" value="ECO:0007669"/>
    <property type="project" value="InterPro"/>
</dbReference>
<feature type="domain" description="GH15-like" evidence="2">
    <location>
        <begin position="328"/>
        <end position="705"/>
    </location>
</feature>
<dbReference type="AlphaFoldDB" id="A0AAD5K8E8"/>
<feature type="region of interest" description="Disordered" evidence="1">
    <location>
        <begin position="1"/>
        <end position="21"/>
    </location>
</feature>
<evidence type="ECO:0000256" key="1">
    <source>
        <dbReference type="SAM" id="MobiDB-lite"/>
    </source>
</evidence>
<proteinExistence type="predicted"/>
<reference evidence="4" key="2">
    <citation type="submission" date="2023-02" db="EMBL/GenBank/DDBJ databases">
        <authorList>
            <consortium name="DOE Joint Genome Institute"/>
            <person name="Mondo S.J."/>
            <person name="Chang Y."/>
            <person name="Wang Y."/>
            <person name="Ahrendt S."/>
            <person name="Andreopoulos W."/>
            <person name="Barry K."/>
            <person name="Beard J."/>
            <person name="Benny G.L."/>
            <person name="Blankenship S."/>
            <person name="Bonito G."/>
            <person name="Cuomo C."/>
            <person name="Desiro A."/>
            <person name="Gervers K.A."/>
            <person name="Hundley H."/>
            <person name="Kuo A."/>
            <person name="LaButti K."/>
            <person name="Lang B.F."/>
            <person name="Lipzen A."/>
            <person name="O'Donnell K."/>
            <person name="Pangilinan J."/>
            <person name="Reynolds N."/>
            <person name="Sandor L."/>
            <person name="Smith M.W."/>
            <person name="Tsang A."/>
            <person name="Grigoriev I.V."/>
            <person name="Stajich J.E."/>
            <person name="Spatafora J.W."/>
        </authorList>
    </citation>
    <scope>NUCLEOTIDE SEQUENCE</scope>
    <source>
        <strain evidence="4">RSA 2281</strain>
    </source>
</reference>
<protein>
    <submittedName>
        <fullName evidence="4">Six-hairpin glycosidase-like protein</fullName>
    </submittedName>
</protein>
<dbReference type="Pfam" id="PF19291">
    <property type="entry name" value="TREH_N"/>
    <property type="match status" value="1"/>
</dbReference>
<evidence type="ECO:0000259" key="3">
    <source>
        <dbReference type="Pfam" id="PF19291"/>
    </source>
</evidence>
<dbReference type="Proteomes" id="UP001209540">
    <property type="component" value="Unassembled WGS sequence"/>
</dbReference>
<dbReference type="InterPro" id="IPR045582">
    <property type="entry name" value="Trehalase-like_N"/>
</dbReference>
<dbReference type="SUPFAM" id="SSF48208">
    <property type="entry name" value="Six-hairpin glycosidases"/>
    <property type="match status" value="1"/>
</dbReference>
<dbReference type="InterPro" id="IPR011613">
    <property type="entry name" value="GH15-like"/>
</dbReference>
<dbReference type="GO" id="GO:0004553">
    <property type="term" value="F:hydrolase activity, hydrolyzing O-glycosyl compounds"/>
    <property type="evidence" value="ECO:0007669"/>
    <property type="project" value="UniProtKB-ARBA"/>
</dbReference>
<dbReference type="InterPro" id="IPR012341">
    <property type="entry name" value="6hp_glycosidase-like_sf"/>
</dbReference>
<keyword evidence="4" id="KW-0326">Glycosidase</keyword>
<organism evidence="4 5">
    <name type="scientific">Phascolomyces articulosus</name>
    <dbReference type="NCBI Taxonomy" id="60185"/>
    <lineage>
        <taxon>Eukaryota</taxon>
        <taxon>Fungi</taxon>
        <taxon>Fungi incertae sedis</taxon>
        <taxon>Mucoromycota</taxon>
        <taxon>Mucoromycotina</taxon>
        <taxon>Mucoromycetes</taxon>
        <taxon>Mucorales</taxon>
        <taxon>Lichtheimiaceae</taxon>
        <taxon>Phascolomyces</taxon>
    </lineage>
</organism>
<evidence type="ECO:0000313" key="4">
    <source>
        <dbReference type="EMBL" id="KAI9274392.1"/>
    </source>
</evidence>
<feature type="domain" description="Trehalase-like N-terminal" evidence="3">
    <location>
        <begin position="50"/>
        <end position="142"/>
    </location>
</feature>
<name>A0AAD5K8E8_9FUNG</name>
<dbReference type="PANTHER" id="PTHR31616:SF0">
    <property type="entry name" value="GLUCAN 1,4-ALPHA-GLUCOSIDASE"/>
    <property type="match status" value="1"/>
</dbReference>
<dbReference type="Gene3D" id="1.50.10.10">
    <property type="match status" value="1"/>
</dbReference>